<dbReference type="PANTHER" id="PTHR34236:SF1">
    <property type="entry name" value="DIMETHYL SULFOXIDE REDUCTASE TRANSCRIPTIONAL ACTIVATOR"/>
    <property type="match status" value="1"/>
</dbReference>
<proteinExistence type="predicted"/>
<reference evidence="4 5" key="1">
    <citation type="submission" date="2020-07" db="EMBL/GenBank/DDBJ databases">
        <title>Halosimplex pelagicum sp. nov. and Halosimplex rubrum sp. nov., isolated from salted brown alga Laminaria, and emended description of the genus Halosimplex.</title>
        <authorList>
            <person name="Cui H."/>
        </authorList>
    </citation>
    <scope>NUCLEOTIDE SEQUENCE [LARGE SCALE GENOMIC DNA]</scope>
    <source>
        <strain evidence="4 5">R27</strain>
    </source>
</reference>
<dbReference type="GeneID" id="56079025"/>
<accession>A0A7D5P145</accession>
<dbReference type="Proteomes" id="UP000509667">
    <property type="component" value="Chromosome"/>
</dbReference>
<evidence type="ECO:0000256" key="1">
    <source>
        <dbReference type="ARBA" id="ARBA00023015"/>
    </source>
</evidence>
<evidence type="ECO:0000256" key="2">
    <source>
        <dbReference type="ARBA" id="ARBA00023163"/>
    </source>
</evidence>
<name>A0A7D5P145_9EURY</name>
<sequence length="224" mass="25062">MTIRIDLFLRSLSLPLVSVVRSLQLDELEYVHRGRIEEGRQLFIVQIDETADVPQCALAEVDEVAEATALGQAGGKEIYKCIVDLDDLFQRMYDANLDGAPLEPPVVRPDGWYETKIFKNYSTLSEFQSVCRENNIEVELHSITSGHAGSEDSPAYGLTERQHEALTLALSRGYYESPRRTSTEALADELDISQPSMSDLLRRAEHQILSSTLGSQTRVEMPSS</sequence>
<feature type="domain" description="HTH bat-type" evidence="3">
    <location>
        <begin position="158"/>
        <end position="209"/>
    </location>
</feature>
<dbReference type="InterPro" id="IPR007050">
    <property type="entry name" value="HTH_bacterioopsin"/>
</dbReference>
<keyword evidence="2" id="KW-0804">Transcription</keyword>
<dbReference type="PANTHER" id="PTHR34236">
    <property type="entry name" value="DIMETHYL SULFOXIDE REDUCTASE TRANSCRIPTIONAL ACTIVATOR"/>
    <property type="match status" value="1"/>
</dbReference>
<dbReference type="AlphaFoldDB" id="A0A7D5P145"/>
<organism evidence="4 5">
    <name type="scientific">Halosimplex rubrum</name>
    <dbReference type="NCBI Taxonomy" id="869889"/>
    <lineage>
        <taxon>Archaea</taxon>
        <taxon>Methanobacteriati</taxon>
        <taxon>Methanobacteriota</taxon>
        <taxon>Stenosarchaea group</taxon>
        <taxon>Halobacteria</taxon>
        <taxon>Halobacteriales</taxon>
        <taxon>Haloarculaceae</taxon>
        <taxon>Halosimplex</taxon>
    </lineage>
</organism>
<gene>
    <name evidence="4" type="ORF">HZS55_14140</name>
</gene>
<evidence type="ECO:0000259" key="3">
    <source>
        <dbReference type="Pfam" id="PF04967"/>
    </source>
</evidence>
<dbReference type="KEGG" id="hrr:HZS55_14140"/>
<evidence type="ECO:0000313" key="4">
    <source>
        <dbReference type="EMBL" id="QLH78366.1"/>
    </source>
</evidence>
<keyword evidence="1" id="KW-0805">Transcription regulation</keyword>
<protein>
    <submittedName>
        <fullName evidence="4">Helix-turn-helix domain-containing protein</fullName>
    </submittedName>
</protein>
<dbReference type="RefSeq" id="WP_179908270.1">
    <property type="nucleotide sequence ID" value="NZ_CP058910.1"/>
</dbReference>
<dbReference type="OrthoDB" id="27447at2157"/>
<dbReference type="EMBL" id="CP058910">
    <property type="protein sequence ID" value="QLH78366.1"/>
    <property type="molecule type" value="Genomic_DNA"/>
</dbReference>
<keyword evidence="5" id="KW-1185">Reference proteome</keyword>
<dbReference type="Pfam" id="PF04967">
    <property type="entry name" value="HTH_10"/>
    <property type="match status" value="1"/>
</dbReference>
<evidence type="ECO:0000313" key="5">
    <source>
        <dbReference type="Proteomes" id="UP000509667"/>
    </source>
</evidence>